<dbReference type="GO" id="GO:0019150">
    <property type="term" value="F:D-ribulokinase activity"/>
    <property type="evidence" value="ECO:0007669"/>
    <property type="project" value="TreeGrafter"/>
</dbReference>
<keyword evidence="7" id="KW-1185">Reference proteome</keyword>
<dbReference type="AlphaFoldDB" id="A0A0C9X652"/>
<dbReference type="InterPro" id="IPR018485">
    <property type="entry name" value="FGGY_C"/>
</dbReference>
<evidence type="ECO:0008006" key="8">
    <source>
        <dbReference type="Google" id="ProtNLM"/>
    </source>
</evidence>
<gene>
    <name evidence="6" type="ORF">K443DRAFT_169226</name>
</gene>
<dbReference type="OrthoDB" id="203824at2759"/>
<dbReference type="Gene3D" id="1.20.58.2240">
    <property type="match status" value="1"/>
</dbReference>
<dbReference type="PANTHER" id="PTHR43435:SF4">
    <property type="entry name" value="FGGY CARBOHYDRATE KINASE DOMAIN-CONTAINING PROTEIN"/>
    <property type="match status" value="1"/>
</dbReference>
<evidence type="ECO:0000256" key="1">
    <source>
        <dbReference type="ARBA" id="ARBA00009156"/>
    </source>
</evidence>
<reference evidence="6 7" key="1">
    <citation type="submission" date="2014-04" db="EMBL/GenBank/DDBJ databases">
        <authorList>
            <consortium name="DOE Joint Genome Institute"/>
            <person name="Kuo A."/>
            <person name="Kohler A."/>
            <person name="Nagy L.G."/>
            <person name="Floudas D."/>
            <person name="Copeland A."/>
            <person name="Barry K.W."/>
            <person name="Cichocki N."/>
            <person name="Veneault-Fourrey C."/>
            <person name="LaButti K."/>
            <person name="Lindquist E.A."/>
            <person name="Lipzen A."/>
            <person name="Lundell T."/>
            <person name="Morin E."/>
            <person name="Murat C."/>
            <person name="Sun H."/>
            <person name="Tunlid A."/>
            <person name="Henrissat B."/>
            <person name="Grigoriev I.V."/>
            <person name="Hibbett D.S."/>
            <person name="Martin F."/>
            <person name="Nordberg H.P."/>
            <person name="Cantor M.N."/>
            <person name="Hua S.X."/>
        </authorList>
    </citation>
    <scope>NUCLEOTIDE SEQUENCE [LARGE SCALE GENOMIC DNA]</scope>
    <source>
        <strain evidence="6 7">LaAM-08-1</strain>
    </source>
</reference>
<protein>
    <recommendedName>
        <fullName evidence="8">Glycerol kinase</fullName>
    </recommendedName>
</protein>
<keyword evidence="2" id="KW-0808">Transferase</keyword>
<evidence type="ECO:0000313" key="6">
    <source>
        <dbReference type="EMBL" id="KIK07670.1"/>
    </source>
</evidence>
<proteinExistence type="inferred from homology"/>
<evidence type="ECO:0000256" key="3">
    <source>
        <dbReference type="ARBA" id="ARBA00022777"/>
    </source>
</evidence>
<evidence type="ECO:0000259" key="5">
    <source>
        <dbReference type="Pfam" id="PF02782"/>
    </source>
</evidence>
<organism evidence="6 7">
    <name type="scientific">Laccaria amethystina LaAM-08-1</name>
    <dbReference type="NCBI Taxonomy" id="1095629"/>
    <lineage>
        <taxon>Eukaryota</taxon>
        <taxon>Fungi</taxon>
        <taxon>Dikarya</taxon>
        <taxon>Basidiomycota</taxon>
        <taxon>Agaricomycotina</taxon>
        <taxon>Agaricomycetes</taxon>
        <taxon>Agaricomycetidae</taxon>
        <taxon>Agaricales</taxon>
        <taxon>Agaricineae</taxon>
        <taxon>Hydnangiaceae</taxon>
        <taxon>Laccaria</taxon>
    </lineage>
</organism>
<dbReference type="SUPFAM" id="SSF53067">
    <property type="entry name" value="Actin-like ATPase domain"/>
    <property type="match status" value="2"/>
</dbReference>
<keyword evidence="3" id="KW-0418">Kinase</keyword>
<comment type="similarity">
    <text evidence="1">Belongs to the FGGY kinase family.</text>
</comment>
<dbReference type="HOGENOM" id="CLU_009281_10_1_1"/>
<evidence type="ECO:0000256" key="2">
    <source>
        <dbReference type="ARBA" id="ARBA00022679"/>
    </source>
</evidence>
<evidence type="ECO:0000259" key="4">
    <source>
        <dbReference type="Pfam" id="PF00370"/>
    </source>
</evidence>
<dbReference type="PANTHER" id="PTHR43435">
    <property type="entry name" value="RIBULOKINASE"/>
    <property type="match status" value="1"/>
</dbReference>
<name>A0A0C9X652_9AGAR</name>
<dbReference type="InterPro" id="IPR006003">
    <property type="entry name" value="FGGY_RbtK-like"/>
</dbReference>
<dbReference type="Proteomes" id="UP000054477">
    <property type="component" value="Unassembled WGS sequence"/>
</dbReference>
<dbReference type="STRING" id="1095629.A0A0C9X652"/>
<evidence type="ECO:0000313" key="7">
    <source>
        <dbReference type="Proteomes" id="UP000054477"/>
    </source>
</evidence>
<dbReference type="NCBIfam" id="TIGR01315">
    <property type="entry name" value="5C_CHO_kinase"/>
    <property type="match status" value="1"/>
</dbReference>
<dbReference type="Pfam" id="PF00370">
    <property type="entry name" value="FGGY_N"/>
    <property type="match status" value="1"/>
</dbReference>
<dbReference type="EMBL" id="KN838546">
    <property type="protein sequence ID" value="KIK07670.1"/>
    <property type="molecule type" value="Genomic_DNA"/>
</dbReference>
<dbReference type="InterPro" id="IPR018484">
    <property type="entry name" value="FGGY_N"/>
</dbReference>
<dbReference type="CDD" id="cd07782">
    <property type="entry name" value="ASKHA_NBD_FGGY_D-RBK"/>
    <property type="match status" value="1"/>
</dbReference>
<feature type="domain" description="Carbohydrate kinase FGGY N-terminal" evidence="4">
    <location>
        <begin position="6"/>
        <end position="266"/>
    </location>
</feature>
<dbReference type="InterPro" id="IPR043129">
    <property type="entry name" value="ATPase_NBD"/>
</dbReference>
<feature type="domain" description="Carbohydrate kinase FGGY C-terminal" evidence="5">
    <location>
        <begin position="317"/>
        <end position="528"/>
    </location>
</feature>
<dbReference type="GO" id="GO:0019321">
    <property type="term" value="P:pentose metabolic process"/>
    <property type="evidence" value="ECO:0007669"/>
    <property type="project" value="TreeGrafter"/>
</dbReference>
<accession>A0A0C9X652</accession>
<reference evidence="7" key="2">
    <citation type="submission" date="2015-01" db="EMBL/GenBank/DDBJ databases">
        <title>Evolutionary Origins and Diversification of the Mycorrhizal Mutualists.</title>
        <authorList>
            <consortium name="DOE Joint Genome Institute"/>
            <consortium name="Mycorrhizal Genomics Consortium"/>
            <person name="Kohler A."/>
            <person name="Kuo A."/>
            <person name="Nagy L.G."/>
            <person name="Floudas D."/>
            <person name="Copeland A."/>
            <person name="Barry K.W."/>
            <person name="Cichocki N."/>
            <person name="Veneault-Fourrey C."/>
            <person name="LaButti K."/>
            <person name="Lindquist E.A."/>
            <person name="Lipzen A."/>
            <person name="Lundell T."/>
            <person name="Morin E."/>
            <person name="Murat C."/>
            <person name="Riley R."/>
            <person name="Ohm R."/>
            <person name="Sun H."/>
            <person name="Tunlid A."/>
            <person name="Henrissat B."/>
            <person name="Grigoriev I.V."/>
            <person name="Hibbett D.S."/>
            <person name="Martin F."/>
        </authorList>
    </citation>
    <scope>NUCLEOTIDE SEQUENCE [LARGE SCALE GENOMIC DNA]</scope>
    <source>
        <strain evidence="7">LaAM-08-1</strain>
    </source>
</reference>
<sequence>MSSESYYIGIDVGTGSARATLVRKDGSVVASSTQDTITWRNPEDHRIFEQSTTDIWDKIATAIKLCLSEAELPSSAVKGLGFDATCSLAVTNFDGQPVTVTKGDDIGKTGERNVILWADHRAEKEADLVNGTGSVVLDYVGGTMSLEMDIPKVLWLKNHMDPTLFSQCQFFDLPDFLTYRATKDSTRSCCSVTCKCSFVPKSGWEPSFFQKIGLEKLIERECKQIGANQGEVLIAGIPVGKGLSKRAAAELGLVEGTPVGSGLIDARVIYFLSPKTTLLITIHLRYSGWLGTVAARYSEGGILSEVLPSLEESRHRLAAVAGTSTCHIVQSPEGIFVDGIWGPFKDPVFRGWWMSEGGQSSTGQLIDFMLTTHSFYPNLVELGKEQQKNIHTVLQETLEKLRVENGAETLTELTKDLHLYPDFHGNRSPIADPRMRGSIVGLELDSGLHDLAKKYHATLLSIALQTRHIIDSMNAKGHQITSIYMSGGQAKNLFLMQLFANTCQMPVVLPRDAGSAVVLGAAMLGRFAAEVEGAQAEKRKEMEGNGHAEALWDIMVEMTPPGTLVSPNATTREKKLLEAKYKIFLESIGIQKRWRKEMKDACI</sequence>
<dbReference type="GO" id="GO:0005737">
    <property type="term" value="C:cytoplasm"/>
    <property type="evidence" value="ECO:0007669"/>
    <property type="project" value="TreeGrafter"/>
</dbReference>
<dbReference type="Gene3D" id="3.30.420.40">
    <property type="match status" value="1"/>
</dbReference>
<dbReference type="Pfam" id="PF02782">
    <property type="entry name" value="FGGY_C"/>
    <property type="match status" value="1"/>
</dbReference>